<name>A0AAF0ZCM8_9CHRO</name>
<gene>
    <name evidence="1" type="ORF">SAY89_12125</name>
</gene>
<dbReference type="AlphaFoldDB" id="A0AAF0ZCM8"/>
<evidence type="ECO:0000313" key="1">
    <source>
        <dbReference type="EMBL" id="WPF87552.1"/>
    </source>
</evidence>
<proteinExistence type="predicted"/>
<sequence>MANSVLYLLITMNNNHKPNYEILTEDDIFGSDNDYMINEWMPLSLTVT</sequence>
<reference evidence="1" key="1">
    <citation type="submission" date="2023-11" db="EMBL/GenBank/DDBJ databases">
        <title>Genome sequence of Cyanobacterium aponinum BCRC AL20115.</title>
        <authorList>
            <person name="Chang H.-Y."/>
            <person name="Lin K.-M."/>
            <person name="Hsueh H.-T."/>
            <person name="Chu H.-A."/>
            <person name="Kuo C.-H."/>
        </authorList>
    </citation>
    <scope>NUCLEOTIDE SEQUENCE</scope>
    <source>
        <strain evidence="1">AL20115</strain>
    </source>
</reference>
<accession>A0AAF0ZCM8</accession>
<organism evidence="1">
    <name type="scientific">Cyanobacterium aponinum AL20115</name>
    <dbReference type="NCBI Taxonomy" id="3090662"/>
    <lineage>
        <taxon>Bacteria</taxon>
        <taxon>Bacillati</taxon>
        <taxon>Cyanobacteriota</taxon>
        <taxon>Cyanophyceae</taxon>
        <taxon>Oscillatoriophycideae</taxon>
        <taxon>Chroococcales</taxon>
        <taxon>Geminocystaceae</taxon>
        <taxon>Cyanobacterium</taxon>
    </lineage>
</organism>
<dbReference type="RefSeq" id="WP_320001089.1">
    <property type="nucleotide sequence ID" value="NZ_CP138348.1"/>
</dbReference>
<dbReference type="EMBL" id="CP138348">
    <property type="protein sequence ID" value="WPF87552.1"/>
    <property type="molecule type" value="Genomic_DNA"/>
</dbReference>
<protein>
    <submittedName>
        <fullName evidence="1">Uncharacterized protein</fullName>
    </submittedName>
</protein>